<name>B4D3W7_9BACT</name>
<feature type="binding site" evidence="7">
    <location>
        <position position="206"/>
    </location>
    <ligand>
        <name>substrate</name>
    </ligand>
</feature>
<dbReference type="GO" id="GO:0050661">
    <property type="term" value="F:NADP binding"/>
    <property type="evidence" value="ECO:0007669"/>
    <property type="project" value="UniProtKB-UniRule"/>
</dbReference>
<evidence type="ECO:0000256" key="3">
    <source>
        <dbReference type="ARBA" id="ARBA00022526"/>
    </source>
</evidence>
<comment type="catalytic activity">
    <reaction evidence="7">
        <text>D-glucose 6-phosphate + NADP(+) = 6-phospho-D-glucono-1,5-lactone + NADPH + H(+)</text>
        <dbReference type="Rhea" id="RHEA:15841"/>
        <dbReference type="ChEBI" id="CHEBI:15378"/>
        <dbReference type="ChEBI" id="CHEBI:57783"/>
        <dbReference type="ChEBI" id="CHEBI:57955"/>
        <dbReference type="ChEBI" id="CHEBI:58349"/>
        <dbReference type="ChEBI" id="CHEBI:61548"/>
        <dbReference type="EC" id="1.1.1.49"/>
    </reaction>
</comment>
<keyword evidence="4 7" id="KW-0521">NADP</keyword>
<dbReference type="InParanoid" id="B4D3W7"/>
<evidence type="ECO:0000259" key="9">
    <source>
        <dbReference type="Pfam" id="PF02781"/>
    </source>
</evidence>
<feature type="binding site" evidence="7">
    <location>
        <position position="65"/>
    </location>
    <ligand>
        <name>NADP(+)</name>
        <dbReference type="ChEBI" id="CHEBI:58349"/>
    </ligand>
</feature>
<evidence type="ECO:0000256" key="1">
    <source>
        <dbReference type="ARBA" id="ARBA00004937"/>
    </source>
</evidence>
<dbReference type="Pfam" id="PF00479">
    <property type="entry name" value="G6PD_N"/>
    <property type="match status" value="1"/>
</dbReference>
<sequence>MNATTTSTANPLREGLSSRPLPQPCSVVIFGASGDLTYRKLIPALYNLAADGDLPAALTVVGFARREKTDESFRQELQDAAKKFSRSGLNDEVWKSFSQRLFYHRSEFGDAEGYKTLAQRLDKLDEERGTRGNRIFYLSVAPSEFEGILKQLAAAGLNKAKEGSWARVIVEKPFGTDLPSAEELNTVVNNVFEEKHTYRIDHYLGKETAQNIMVLRFANAIFEPLWNHRYIDHVQITASEPLGVEARGPYYESSGAMRDMVQNHLLQLLSLTAMEPPTDLSADSVRDEKVKVIRCLRPMSPEDVVRDVVRGQYIEGAIGGQEVKAYRQEDRVNPQSMTETYVAIKVSIDNWRWEGVPFYVRMGKRLPKGGTEIAVQFKSAPSVLFNKPTEPQGPNVLVIRIQPDEGISLRMQCKMPGTAVRIEPVKMDFHYGTSFGKASPEAYERLLLDAMAGDATLFARRDEVEGAWAFVDHIEHAWHQHDNPPPLAFYPSGSWGPKEADDLLARDGRTWRRL</sequence>
<dbReference type="InterPro" id="IPR022675">
    <property type="entry name" value="G6P_DH_C"/>
</dbReference>
<reference evidence="10 11" key="1">
    <citation type="journal article" date="2011" name="J. Bacteriol.">
        <title>Genome sequence of Chthoniobacter flavus Ellin428, an aerobic heterotrophic soil bacterium.</title>
        <authorList>
            <person name="Kant R."/>
            <person name="van Passel M.W."/>
            <person name="Palva A."/>
            <person name="Lucas S."/>
            <person name="Lapidus A."/>
            <person name="Glavina Del Rio T."/>
            <person name="Dalin E."/>
            <person name="Tice H."/>
            <person name="Bruce D."/>
            <person name="Goodwin L."/>
            <person name="Pitluck S."/>
            <person name="Larimer F.W."/>
            <person name="Land M.L."/>
            <person name="Hauser L."/>
            <person name="Sangwan P."/>
            <person name="de Vos W.M."/>
            <person name="Janssen P.H."/>
            <person name="Smidt H."/>
        </authorList>
    </citation>
    <scope>NUCLEOTIDE SEQUENCE [LARGE SCALE GENOMIC DNA]</scope>
    <source>
        <strain evidence="10 11">Ellin428</strain>
    </source>
</reference>
<evidence type="ECO:0000256" key="5">
    <source>
        <dbReference type="ARBA" id="ARBA00023002"/>
    </source>
</evidence>
<feature type="binding site" evidence="7">
    <location>
        <position position="259"/>
    </location>
    <ligand>
        <name>substrate</name>
    </ligand>
</feature>
<evidence type="ECO:0000256" key="6">
    <source>
        <dbReference type="ARBA" id="ARBA00023277"/>
    </source>
</evidence>
<evidence type="ECO:0000256" key="7">
    <source>
        <dbReference type="HAMAP-Rule" id="MF_00966"/>
    </source>
</evidence>
<comment type="caution">
    <text evidence="10">The sequence shown here is derived from an EMBL/GenBank/DDBJ whole genome shotgun (WGS) entry which is preliminary data.</text>
</comment>
<comment type="pathway">
    <text evidence="1 7">Carbohydrate degradation; pentose phosphate pathway; D-ribulose 5-phosphate from D-glucose 6-phosphate (oxidative stage): step 1/3.</text>
</comment>
<keyword evidence="11" id="KW-1185">Reference proteome</keyword>
<feature type="binding site" evidence="7">
    <location>
        <position position="364"/>
    </location>
    <ligand>
        <name>substrate</name>
    </ligand>
</feature>
<comment type="similarity">
    <text evidence="2 7">Belongs to the glucose-6-phosphate dehydrogenase family.</text>
</comment>
<dbReference type="AlphaFoldDB" id="B4D3W7"/>
<dbReference type="SUPFAM" id="SSF51735">
    <property type="entry name" value="NAD(P)-binding Rossmann-fold domains"/>
    <property type="match status" value="1"/>
</dbReference>
<feature type="active site" description="Proton acceptor" evidence="7">
    <location>
        <position position="264"/>
    </location>
</feature>
<dbReference type="SUPFAM" id="SSF55347">
    <property type="entry name" value="Glyceraldehyde-3-phosphate dehydrogenase-like, C-terminal domain"/>
    <property type="match status" value="1"/>
</dbReference>
<dbReference type="InterPro" id="IPR022674">
    <property type="entry name" value="G6P_DH_NAD-bd"/>
</dbReference>
<evidence type="ECO:0000313" key="11">
    <source>
        <dbReference type="Proteomes" id="UP000005824"/>
    </source>
</evidence>
<dbReference type="InterPro" id="IPR019796">
    <property type="entry name" value="G6P_DH_AS"/>
</dbReference>
<dbReference type="Gene3D" id="3.40.50.720">
    <property type="entry name" value="NAD(P)-binding Rossmann-like Domain"/>
    <property type="match status" value="1"/>
</dbReference>
<dbReference type="PRINTS" id="PR00079">
    <property type="entry name" value="G6PDHDRGNASE"/>
</dbReference>
<keyword evidence="3 7" id="KW-0313">Glucose metabolism</keyword>
<evidence type="ECO:0000313" key="10">
    <source>
        <dbReference type="EMBL" id="EDY18947.1"/>
    </source>
</evidence>
<comment type="caution">
    <text evidence="7">Lacks conserved residue(s) required for the propagation of feature annotation.</text>
</comment>
<feature type="binding site" evidence="7">
    <location>
        <position position="202"/>
    </location>
    <ligand>
        <name>substrate</name>
    </ligand>
</feature>
<dbReference type="STRING" id="497964.CfE428DRAFT_3605"/>
<dbReference type="GO" id="GO:0009051">
    <property type="term" value="P:pentose-phosphate shunt, oxidative branch"/>
    <property type="evidence" value="ECO:0007669"/>
    <property type="project" value="TreeGrafter"/>
</dbReference>
<dbReference type="PIRSF" id="PIRSF000110">
    <property type="entry name" value="G6PD"/>
    <property type="match status" value="1"/>
</dbReference>
<keyword evidence="6 7" id="KW-0119">Carbohydrate metabolism</keyword>
<proteinExistence type="inferred from homology"/>
<keyword evidence="5 7" id="KW-0560">Oxidoreductase</keyword>
<dbReference type="GO" id="GO:0005829">
    <property type="term" value="C:cytosol"/>
    <property type="evidence" value="ECO:0007669"/>
    <property type="project" value="TreeGrafter"/>
</dbReference>
<gene>
    <name evidence="7" type="primary">zwf</name>
    <name evidence="10" type="ORF">CfE428DRAFT_3605</name>
</gene>
<organism evidence="10 11">
    <name type="scientific">Chthoniobacter flavus Ellin428</name>
    <dbReference type="NCBI Taxonomy" id="497964"/>
    <lineage>
        <taxon>Bacteria</taxon>
        <taxon>Pseudomonadati</taxon>
        <taxon>Verrucomicrobiota</taxon>
        <taxon>Spartobacteria</taxon>
        <taxon>Chthoniobacterales</taxon>
        <taxon>Chthoniobacteraceae</taxon>
        <taxon>Chthoniobacter</taxon>
    </lineage>
</organism>
<accession>B4D3W7</accession>
<dbReference type="GO" id="GO:0004345">
    <property type="term" value="F:glucose-6-phosphate dehydrogenase activity"/>
    <property type="evidence" value="ECO:0007669"/>
    <property type="project" value="UniProtKB-UniRule"/>
</dbReference>
<feature type="binding site" evidence="7">
    <location>
        <position position="240"/>
    </location>
    <ligand>
        <name>substrate</name>
    </ligand>
</feature>
<feature type="binding site" evidence="7">
    <location>
        <begin position="107"/>
        <end position="108"/>
    </location>
    <ligand>
        <name>NADP(+)</name>
        <dbReference type="ChEBI" id="CHEBI:58349"/>
    </ligand>
</feature>
<dbReference type="EMBL" id="ABVL01000010">
    <property type="protein sequence ID" value="EDY18947.1"/>
    <property type="molecule type" value="Genomic_DNA"/>
</dbReference>
<feature type="domain" description="Glucose-6-phosphate dehydrogenase NAD-binding" evidence="8">
    <location>
        <begin position="28"/>
        <end position="211"/>
    </location>
</feature>
<dbReference type="Pfam" id="PF02781">
    <property type="entry name" value="G6PD_C"/>
    <property type="match status" value="1"/>
</dbReference>
<dbReference type="HAMAP" id="MF_00966">
    <property type="entry name" value="G6PD"/>
    <property type="match status" value="1"/>
</dbReference>
<feature type="domain" description="Glucose-6-phosphate dehydrogenase C-terminal" evidence="9">
    <location>
        <begin position="213"/>
        <end position="512"/>
    </location>
</feature>
<dbReference type="InterPro" id="IPR036291">
    <property type="entry name" value="NAD(P)-bd_dom_sf"/>
</dbReference>
<evidence type="ECO:0000259" key="8">
    <source>
        <dbReference type="Pfam" id="PF00479"/>
    </source>
</evidence>
<dbReference type="GO" id="GO:0006006">
    <property type="term" value="P:glucose metabolic process"/>
    <property type="evidence" value="ECO:0007669"/>
    <property type="project" value="UniProtKB-KW"/>
</dbReference>
<dbReference type="FunCoup" id="B4D3W7">
    <property type="interactions" value="427"/>
</dbReference>
<comment type="function">
    <text evidence="7">Catalyzes the oxidation of glucose 6-phosphate to 6-phosphogluconolactone.</text>
</comment>
<dbReference type="eggNOG" id="COG0364">
    <property type="taxonomic scope" value="Bacteria"/>
</dbReference>
<dbReference type="UniPathway" id="UPA00115">
    <property type="reaction ID" value="UER00408"/>
</dbReference>
<protein>
    <recommendedName>
        <fullName evidence="7">Glucose-6-phosphate 1-dehydrogenase</fullName>
        <shortName evidence="7">G6PD</shortName>
        <ecNumber evidence="7">1.1.1.49</ecNumber>
    </recommendedName>
</protein>
<dbReference type="PROSITE" id="PS00069">
    <property type="entry name" value="G6P_DEHYDROGENASE"/>
    <property type="match status" value="1"/>
</dbReference>
<dbReference type="RefSeq" id="WP_006980930.1">
    <property type="nucleotide sequence ID" value="NZ_ABVL01000010.1"/>
</dbReference>
<evidence type="ECO:0000256" key="2">
    <source>
        <dbReference type="ARBA" id="ARBA00009975"/>
    </source>
</evidence>
<evidence type="ECO:0000256" key="4">
    <source>
        <dbReference type="ARBA" id="ARBA00022857"/>
    </source>
</evidence>
<feature type="binding site" evidence="7">
    <location>
        <position position="172"/>
    </location>
    <ligand>
        <name>NADP(+)</name>
        <dbReference type="ChEBI" id="CHEBI:58349"/>
    </ligand>
</feature>
<dbReference type="NCBIfam" id="TIGR00871">
    <property type="entry name" value="zwf"/>
    <property type="match status" value="1"/>
</dbReference>
<dbReference type="EC" id="1.1.1.49" evidence="7"/>
<dbReference type="InterPro" id="IPR001282">
    <property type="entry name" value="G6P_DH"/>
</dbReference>
<dbReference type="PANTHER" id="PTHR23429:SF0">
    <property type="entry name" value="GLUCOSE-6-PHOSPHATE 1-DEHYDROGENASE"/>
    <property type="match status" value="1"/>
</dbReference>
<dbReference type="PANTHER" id="PTHR23429">
    <property type="entry name" value="GLUCOSE-6-PHOSPHATE 1-DEHYDROGENASE G6PD"/>
    <property type="match status" value="1"/>
</dbReference>
<dbReference type="Proteomes" id="UP000005824">
    <property type="component" value="Unassembled WGS sequence"/>
</dbReference>
<dbReference type="Gene3D" id="3.30.360.10">
    <property type="entry name" value="Dihydrodipicolinate Reductase, domain 2"/>
    <property type="match status" value="1"/>
</dbReference>